<accession>B1WQU2</accession>
<gene>
    <name evidence="3" type="ordered locus">cce_4046</name>
</gene>
<keyword evidence="1" id="KW-0479">Metal-binding</keyword>
<dbReference type="AlphaFoldDB" id="B1WQU2"/>
<dbReference type="OrthoDB" id="192739at2"/>
<dbReference type="Proteomes" id="UP000001203">
    <property type="component" value="Chromosome circular"/>
</dbReference>
<proteinExistence type="predicted"/>
<dbReference type="PANTHER" id="PTHR21366:SF22">
    <property type="entry name" value="VOC DOMAIN-CONTAINING PROTEIN"/>
    <property type="match status" value="1"/>
</dbReference>
<keyword evidence="4" id="KW-1185">Reference proteome</keyword>
<dbReference type="GO" id="GO:0004462">
    <property type="term" value="F:lactoylglutathione lyase activity"/>
    <property type="evidence" value="ECO:0007669"/>
    <property type="project" value="InterPro"/>
</dbReference>
<dbReference type="PANTHER" id="PTHR21366">
    <property type="entry name" value="GLYOXALASE FAMILY PROTEIN"/>
    <property type="match status" value="1"/>
</dbReference>
<dbReference type="Gene3D" id="3.10.180.10">
    <property type="entry name" value="2,3-Dihydroxybiphenyl 1,2-Dioxygenase, domain 1"/>
    <property type="match status" value="1"/>
</dbReference>
<dbReference type="STRING" id="43989.cce_4046"/>
<dbReference type="CDD" id="cd07245">
    <property type="entry name" value="VOC_like"/>
    <property type="match status" value="1"/>
</dbReference>
<dbReference type="GO" id="GO:0046872">
    <property type="term" value="F:metal ion binding"/>
    <property type="evidence" value="ECO:0007669"/>
    <property type="project" value="UniProtKB-KW"/>
</dbReference>
<evidence type="ECO:0000259" key="2">
    <source>
        <dbReference type="PROSITE" id="PS51819"/>
    </source>
</evidence>
<dbReference type="RefSeq" id="WP_009543868.1">
    <property type="nucleotide sequence ID" value="NC_010546.1"/>
</dbReference>
<dbReference type="InterPro" id="IPR050383">
    <property type="entry name" value="GlyoxalaseI/FosfomycinResist"/>
</dbReference>
<evidence type="ECO:0000313" key="3">
    <source>
        <dbReference type="EMBL" id="ACB53394.1"/>
    </source>
</evidence>
<dbReference type="eggNOG" id="COG0346">
    <property type="taxonomic scope" value="Bacteria"/>
</dbReference>
<dbReference type="PROSITE" id="PS00934">
    <property type="entry name" value="GLYOXALASE_I_1"/>
    <property type="match status" value="1"/>
</dbReference>
<sequence length="120" mass="13609">MTMIQCLHTAIVVSDLEKAEQFYGNILGLKKVDRPLKYPGVWYQVGDYQIHLMVHPGFNCTLSNQEKWGRNPHFSLGTDNLSDIIARLQSHGHPVQMSQSGRAACFTRDFDGNVIEISQF</sequence>
<dbReference type="EMBL" id="CP000806">
    <property type="protein sequence ID" value="ACB53394.1"/>
    <property type="molecule type" value="Genomic_DNA"/>
</dbReference>
<dbReference type="InterPro" id="IPR037523">
    <property type="entry name" value="VOC_core"/>
</dbReference>
<dbReference type="Pfam" id="PF00903">
    <property type="entry name" value="Glyoxalase"/>
    <property type="match status" value="1"/>
</dbReference>
<evidence type="ECO:0000313" key="4">
    <source>
        <dbReference type="Proteomes" id="UP000001203"/>
    </source>
</evidence>
<dbReference type="PROSITE" id="PS51819">
    <property type="entry name" value="VOC"/>
    <property type="match status" value="1"/>
</dbReference>
<feature type="domain" description="VOC" evidence="2">
    <location>
        <begin position="5"/>
        <end position="120"/>
    </location>
</feature>
<dbReference type="HOGENOM" id="CLU_046006_12_4_3"/>
<dbReference type="KEGG" id="cyt:cce_4046"/>
<dbReference type="InterPro" id="IPR029068">
    <property type="entry name" value="Glyas_Bleomycin-R_OHBP_Dase"/>
</dbReference>
<protein>
    <recommendedName>
        <fullName evidence="2">VOC domain-containing protein</fullName>
    </recommendedName>
</protein>
<reference evidence="3 4" key="1">
    <citation type="journal article" date="2008" name="Proc. Natl. Acad. Sci. U.S.A.">
        <title>The genome of Cyanothece 51142, a unicellular diazotrophic cyanobacterium important in the marine nitrogen cycle.</title>
        <authorList>
            <person name="Welsh E.A."/>
            <person name="Liberton M."/>
            <person name="Stoeckel J."/>
            <person name="Loh T."/>
            <person name="Elvitigala T."/>
            <person name="Wang C."/>
            <person name="Wollam A."/>
            <person name="Fulton R.S."/>
            <person name="Clifton S.W."/>
            <person name="Jacobs J.M."/>
            <person name="Aurora R."/>
            <person name="Ghosh B.K."/>
            <person name="Sherman L.A."/>
            <person name="Smith R.D."/>
            <person name="Wilson R.K."/>
            <person name="Pakrasi H.B."/>
        </authorList>
    </citation>
    <scope>NUCLEOTIDE SEQUENCE [LARGE SCALE GENOMIC DNA]</scope>
    <source>
        <strain evidence="4">ATCC 51142 / BH68</strain>
    </source>
</reference>
<dbReference type="SUPFAM" id="SSF54593">
    <property type="entry name" value="Glyoxalase/Bleomycin resistance protein/Dihydroxybiphenyl dioxygenase"/>
    <property type="match status" value="1"/>
</dbReference>
<dbReference type="InterPro" id="IPR004360">
    <property type="entry name" value="Glyas_Fos-R_dOase_dom"/>
</dbReference>
<dbReference type="InterPro" id="IPR018146">
    <property type="entry name" value="Glyoxalase_1_CS"/>
</dbReference>
<evidence type="ECO:0000256" key="1">
    <source>
        <dbReference type="ARBA" id="ARBA00022723"/>
    </source>
</evidence>
<organism evidence="3 4">
    <name type="scientific">Crocosphaera subtropica (strain ATCC 51142 / BH68)</name>
    <name type="common">Cyanothece sp. (strain ATCC 51142)</name>
    <dbReference type="NCBI Taxonomy" id="43989"/>
    <lineage>
        <taxon>Bacteria</taxon>
        <taxon>Bacillati</taxon>
        <taxon>Cyanobacteriota</taxon>
        <taxon>Cyanophyceae</taxon>
        <taxon>Oscillatoriophycideae</taxon>
        <taxon>Chroococcales</taxon>
        <taxon>Aphanothecaceae</taxon>
        <taxon>Crocosphaera</taxon>
        <taxon>Crocosphaera subtropica</taxon>
    </lineage>
</organism>
<name>B1WQU2_CROS5</name>